<dbReference type="InterPro" id="IPR036365">
    <property type="entry name" value="PGBD-like_sf"/>
</dbReference>
<dbReference type="RefSeq" id="WP_357990688.1">
    <property type="nucleotide sequence ID" value="NZ_JBEYBR010000017.1"/>
</dbReference>
<feature type="domain" description="Peptidoglycan binding-like" evidence="2">
    <location>
        <begin position="3"/>
        <end position="41"/>
    </location>
</feature>
<dbReference type="EMBL" id="JBEYBR010000017">
    <property type="protein sequence ID" value="MEU2121983.1"/>
    <property type="molecule type" value="Genomic_DNA"/>
</dbReference>
<comment type="caution">
    <text evidence="3">The sequence shown here is derived from an EMBL/GenBank/DDBJ whole genome shotgun (WGS) entry which is preliminary data.</text>
</comment>
<dbReference type="Gene3D" id="1.10.101.10">
    <property type="entry name" value="PGBD-like superfamily/PGBD"/>
    <property type="match status" value="1"/>
</dbReference>
<dbReference type="InterPro" id="IPR002477">
    <property type="entry name" value="Peptidoglycan-bd-like"/>
</dbReference>
<organism evidence="3 4">
    <name type="scientific">Nocardia niwae</name>
    <dbReference type="NCBI Taxonomy" id="626084"/>
    <lineage>
        <taxon>Bacteria</taxon>
        <taxon>Bacillati</taxon>
        <taxon>Actinomycetota</taxon>
        <taxon>Actinomycetes</taxon>
        <taxon>Mycobacteriales</taxon>
        <taxon>Nocardiaceae</taxon>
        <taxon>Nocardia</taxon>
    </lineage>
</organism>
<dbReference type="Pfam" id="PF01471">
    <property type="entry name" value="PG_binding_1"/>
    <property type="match status" value="1"/>
</dbReference>
<evidence type="ECO:0000256" key="1">
    <source>
        <dbReference type="SAM" id="MobiDB-lite"/>
    </source>
</evidence>
<evidence type="ECO:0000313" key="4">
    <source>
        <dbReference type="Proteomes" id="UP001550535"/>
    </source>
</evidence>
<evidence type="ECO:0000259" key="2">
    <source>
        <dbReference type="Pfam" id="PF01471"/>
    </source>
</evidence>
<protein>
    <submittedName>
        <fullName evidence="3">Peptidoglycan-binding domain-containing protein</fullName>
    </submittedName>
</protein>
<reference evidence="3 4" key="1">
    <citation type="submission" date="2024-06" db="EMBL/GenBank/DDBJ databases">
        <title>The Natural Products Discovery Center: Release of the First 8490 Sequenced Strains for Exploring Actinobacteria Biosynthetic Diversity.</title>
        <authorList>
            <person name="Kalkreuter E."/>
            <person name="Kautsar S.A."/>
            <person name="Yang D."/>
            <person name="Bader C.D."/>
            <person name="Teijaro C.N."/>
            <person name="Fluegel L."/>
            <person name="Davis C.M."/>
            <person name="Simpson J.R."/>
            <person name="Lauterbach L."/>
            <person name="Steele A.D."/>
            <person name="Gui C."/>
            <person name="Meng S."/>
            <person name="Li G."/>
            <person name="Viehrig K."/>
            <person name="Ye F."/>
            <person name="Su P."/>
            <person name="Kiefer A.F."/>
            <person name="Nichols A."/>
            <person name="Cepeda A.J."/>
            <person name="Yan W."/>
            <person name="Fan B."/>
            <person name="Jiang Y."/>
            <person name="Adhikari A."/>
            <person name="Zheng C.-J."/>
            <person name="Schuster L."/>
            <person name="Cowan T.M."/>
            <person name="Smanski M.J."/>
            <person name="Chevrette M.G."/>
            <person name="De Carvalho L.P.S."/>
            <person name="Shen B."/>
        </authorList>
    </citation>
    <scope>NUCLEOTIDE SEQUENCE [LARGE SCALE GENOMIC DNA]</scope>
    <source>
        <strain evidence="3 4">NPDC019434</strain>
    </source>
</reference>
<sequence>MRVQEALRRLGKDPGVLDGIFGGQTGAAVAEFKRQQHLSPDDPVVGQGTSGRLDAMMFNDPVVQGDADFGELAGHVAAHRVEPFVGLDLAPLLQAPLTSQRHDLGFTMLDRLNSGDCLAIVAASRAHGLNDSRIPADVKDELARLPAAASGVTVGYKDSDGRQRSVIGLNDLLIRGRMFLTHRPDGRRAKAGFRGQLCHELTHMRNEGANLELTPTFDTDTFLDPILAASLPGTAFVFMHFANEMNARHVTWVIEKEEAGDPFAARFLPPAELCEAAHFYFAETDPQLFFDNGYIANMLQSREKTYRQIALWLRQTARLTFSSKPEQQEISARLFRDAADTADVIAADPNAPHPTGRGLFPEPRDFR</sequence>
<keyword evidence="4" id="KW-1185">Reference proteome</keyword>
<dbReference type="InterPro" id="IPR036366">
    <property type="entry name" value="PGBDSf"/>
</dbReference>
<feature type="region of interest" description="Disordered" evidence="1">
    <location>
        <begin position="346"/>
        <end position="367"/>
    </location>
</feature>
<proteinExistence type="predicted"/>
<name>A0ABV2X7W2_9NOCA</name>
<gene>
    <name evidence="3" type="ORF">ABZ507_09110</name>
</gene>
<dbReference type="SUPFAM" id="SSF47090">
    <property type="entry name" value="PGBD-like"/>
    <property type="match status" value="1"/>
</dbReference>
<dbReference type="Proteomes" id="UP001550535">
    <property type="component" value="Unassembled WGS sequence"/>
</dbReference>
<evidence type="ECO:0000313" key="3">
    <source>
        <dbReference type="EMBL" id="MEU2121983.1"/>
    </source>
</evidence>
<accession>A0ABV2X7W2</accession>